<dbReference type="SUPFAM" id="SSF56219">
    <property type="entry name" value="DNase I-like"/>
    <property type="match status" value="1"/>
</dbReference>
<dbReference type="Gene3D" id="3.60.10.10">
    <property type="entry name" value="Endonuclease/exonuclease/phosphatase"/>
    <property type="match status" value="1"/>
</dbReference>
<evidence type="ECO:0000313" key="3">
    <source>
        <dbReference type="Proteomes" id="UP001227230"/>
    </source>
</evidence>
<dbReference type="InterPro" id="IPR000477">
    <property type="entry name" value="RT_dom"/>
</dbReference>
<dbReference type="CDD" id="cd01650">
    <property type="entry name" value="RT_nLTR_like"/>
    <property type="match status" value="1"/>
</dbReference>
<keyword evidence="3" id="KW-1185">Reference proteome</keyword>
<dbReference type="Pfam" id="PF00078">
    <property type="entry name" value="RVT_1"/>
    <property type="match status" value="1"/>
</dbReference>
<dbReference type="InterPro" id="IPR036691">
    <property type="entry name" value="Endo/exonu/phosph_ase_sf"/>
</dbReference>
<dbReference type="Pfam" id="PF03372">
    <property type="entry name" value="Exo_endo_phos"/>
    <property type="match status" value="1"/>
</dbReference>
<dbReference type="Pfam" id="PF13966">
    <property type="entry name" value="zf-RVT"/>
    <property type="match status" value="1"/>
</dbReference>
<gene>
    <name evidence="2" type="ORF">VitviT2T_002502</name>
</gene>
<reference evidence="2 3" key="1">
    <citation type="journal article" date="2023" name="Hortic Res">
        <title>The complete reference genome for grapevine (Vitis vinifera L.) genetics and breeding.</title>
        <authorList>
            <person name="Shi X."/>
            <person name="Cao S."/>
            <person name="Wang X."/>
            <person name="Huang S."/>
            <person name="Wang Y."/>
            <person name="Liu Z."/>
            <person name="Liu W."/>
            <person name="Leng X."/>
            <person name="Peng Y."/>
            <person name="Wang N."/>
            <person name="Wang Y."/>
            <person name="Ma Z."/>
            <person name="Xu X."/>
            <person name="Zhang F."/>
            <person name="Xue H."/>
            <person name="Zhong H."/>
            <person name="Wang Y."/>
            <person name="Zhang K."/>
            <person name="Velt A."/>
            <person name="Avia K."/>
            <person name="Holtgrawe D."/>
            <person name="Grimplet J."/>
            <person name="Matus J.T."/>
            <person name="Ware D."/>
            <person name="Wu X."/>
            <person name="Wang H."/>
            <person name="Liu C."/>
            <person name="Fang Y."/>
            <person name="Rustenholz C."/>
            <person name="Cheng Z."/>
            <person name="Xiao H."/>
            <person name="Zhou Y."/>
        </authorList>
    </citation>
    <scope>NUCLEOTIDE SEQUENCE [LARGE SCALE GENOMIC DNA]</scope>
    <source>
        <strain evidence="3">cv. Pinot noir / PN40024</strain>
        <tissue evidence="2">Leaf</tissue>
    </source>
</reference>
<feature type="domain" description="Reverse transcriptase" evidence="1">
    <location>
        <begin position="483"/>
        <end position="763"/>
    </location>
</feature>
<proteinExistence type="predicted"/>
<accession>A0ABY9BJ91</accession>
<organism evidence="2 3">
    <name type="scientific">Vitis vinifera</name>
    <name type="common">Grape</name>
    <dbReference type="NCBI Taxonomy" id="29760"/>
    <lineage>
        <taxon>Eukaryota</taxon>
        <taxon>Viridiplantae</taxon>
        <taxon>Streptophyta</taxon>
        <taxon>Embryophyta</taxon>
        <taxon>Tracheophyta</taxon>
        <taxon>Spermatophyta</taxon>
        <taxon>Magnoliopsida</taxon>
        <taxon>eudicotyledons</taxon>
        <taxon>Gunneridae</taxon>
        <taxon>Pentapetalae</taxon>
        <taxon>rosids</taxon>
        <taxon>Vitales</taxon>
        <taxon>Vitaceae</taxon>
        <taxon>Viteae</taxon>
        <taxon>Vitis</taxon>
    </lineage>
</organism>
<dbReference type="PANTHER" id="PTHR33116:SF78">
    <property type="entry name" value="OS12G0587133 PROTEIN"/>
    <property type="match status" value="1"/>
</dbReference>
<dbReference type="InterPro" id="IPR043502">
    <property type="entry name" value="DNA/RNA_pol_sf"/>
</dbReference>
<dbReference type="SUPFAM" id="SSF56672">
    <property type="entry name" value="DNA/RNA polymerases"/>
    <property type="match status" value="1"/>
</dbReference>
<evidence type="ECO:0000259" key="1">
    <source>
        <dbReference type="PROSITE" id="PS50878"/>
    </source>
</evidence>
<sequence>MKLKLLSWNVRGVNEKEKRKIIKTFIRNQRVDLMCIQETKIQQMTEDVVRSLGSGRFLDWRALDASGTAGGILICWDKRTLEILEWEAGQFSLSCRFRNVENGTVWVFTGVYGPFTKVDRECLWEEIGAIRGLWEDPWCVGGDYNITLFQRERSRQGRITSAMRRFAQIVDEVGLMDIPLQGGVFTWSGGSNNQTWARLDRFLVNSSWLDQFSGVLQRRLPRPLSDHFPVVLEGGGLRRGPSPFRFENMWLKVEGFQDLVRSWWGEIEVRGSAGFRIATKLKEIKHKLKVWNKEVFGNLGCNKAAALQQVEFWDLVESDRILSMEETELKKEAKENYKKWVLLEETHWRQLSREIWLREGDRNTGYFHRMANAKRSNNYMDRIKIDGVCLSEEQEMREGIANAYQQLLSEGSGWQADIGGLRLDQISHQEAENLETPFSEAEVHSALMGMNGDKAPGPDGFTVAFWQSCWGFVKEEILAMFKEFHEHNTFLKSLNTTFLVLIPKKGGAEDIGDFRPISLLGGLYKLLAKVLANRLKKVIGKVVSPAQNAFVMGRQILDASLIANEVIDLWQKRKEKGVICKLDIEKAYDSMNWQFLMKVLQKMGFGPKWMGWMWSCISSAKFSVLVNGVPAGFFPSSKGLRQGDHLSPYLFVMGMEVLGVLIRRAVEGGFLSGCNIREGGRTTLNISHLFFADDTIVFCEAKKDHLCHLSWILFWFEAASGLKINLGKSEIIPVGEVEDIEELAAEIGCRVGSLPSQYLGLPLGAPNKASSVWDGVEERVRRRLALWKRQFISKGGRITLIKSTLASIPIYQMSLFRMPKTVVRRLEKLQRDFLWGGGSMERKIHLVKWEIVCGEKERGGLGLRKLGLLNRALLGKWIWRFACERENFWKQVIVAKFGQEDDGWKPKKPNGAFGVGVWKEIMKETDWYWDNIEFMVGKGTRIRFWTDVWCAGSALSQTFPHLFVLAAQRNATVEEMWDQSSDQGGWNLRFLRNFNDWEVGMVGDLLLKLRGFRPSLEEDSVSWKGGKRGKFKVKKAYSCLVNPMDTVFPEKCIWVDRVPTKVAFFAWEATWGKVLTLDRLQRRGWHLPNCCFLCGCAEESVNHVLIHCIVTRALWELVLGLVGVKWVFPESVKEVLFSWRGHWVGKKRKKIWKAIPLCIFWTVWKERNRLAFKGGVIHRQKLKNFFVCNLWGWARLDIGDNSLSLLGFLEWLAAT</sequence>
<dbReference type="PROSITE" id="PS50878">
    <property type="entry name" value="RT_POL"/>
    <property type="match status" value="1"/>
</dbReference>
<dbReference type="Proteomes" id="UP001227230">
    <property type="component" value="Chromosome 2"/>
</dbReference>
<evidence type="ECO:0000313" key="2">
    <source>
        <dbReference type="EMBL" id="WJZ82774.1"/>
    </source>
</evidence>
<dbReference type="InterPro" id="IPR005135">
    <property type="entry name" value="Endo/exonuclease/phosphatase"/>
</dbReference>
<protein>
    <recommendedName>
        <fullName evidence="1">Reverse transcriptase domain-containing protein</fullName>
    </recommendedName>
</protein>
<dbReference type="PANTHER" id="PTHR33116">
    <property type="entry name" value="REVERSE TRANSCRIPTASE ZINC-BINDING DOMAIN-CONTAINING PROTEIN-RELATED-RELATED"/>
    <property type="match status" value="1"/>
</dbReference>
<dbReference type="InterPro" id="IPR026960">
    <property type="entry name" value="RVT-Znf"/>
</dbReference>
<dbReference type="EMBL" id="CP126649">
    <property type="protein sequence ID" value="WJZ82774.1"/>
    <property type="molecule type" value="Genomic_DNA"/>
</dbReference>
<name>A0ABY9BJ91_VITVI</name>